<keyword evidence="1" id="KW-0472">Membrane</keyword>
<feature type="transmembrane region" description="Helical" evidence="1">
    <location>
        <begin position="1570"/>
        <end position="1590"/>
    </location>
</feature>
<sequence>MVKVRPAAGPSAVTVVLPGPAAALRTAASTRADVMGLAYVLVSLTLGLYSLALLSPYLSSDFFWVDFATADVSTALATVYNSELSVAAGASPLDLLAVGVSGTDIGGVLKTYPRRLMYEELTSLNAAITGLRNLDTAKVVTMIAQYCWVDLDRRWAMAINAARQVRCRDLYRANGAVYLEAVLRNIDFAAWVASTQGHFEERIAAGVAQFADGRAFLAYLAAHQRIDVALEVDFWQRHGLGTFVLQYANAYQIGLEEDIQIENALGATSLVRIKTIRSTNRGTLWTTDYMYAGFAAGLSIPFANLSLVQNASNFFGLLDTDLLEHVFVCTPLSPAFQAVHDQIGPLAAIDVLWVPVPTALATTVREFRVMLRSAPEAAINAIGTAVLHPTPMVWRNASLLFYGGNPTCGFLTGFPFIQESFDFDDACAEPIPLTMRWTPFSGLFAAVMGAAVNDTSCDLVPSAEAKVCVAALAATRAAVSYVPALTSLRTVSIDLTLVLLQFVSANGTLTIETQDLLDPTFAAFGWTALYEWAMNVREVVSFQGSTGSYVVMSAPSTLQALPPFEVSSHFAVYIWYCCAVVSTALTGVAVVLFALWLAHRHPGSPWFYFNRIVSATWLNRSLLLVRGLGAVLCLASATPIPETTSAGLRFTTAPRSFVVSAILAGEATWVAYVLHEFLVPITTYRTATYAPVSALLSWLVLFGIDHGAPVLATASIDRTCFTRNMDQMIYCLSGTVRIGDWSRTLLLLGVQLASMAVALAVCVLVSAPSGEANAARPSLLLSSAATAFLAPDQLRSATMNVVSAAMCGILHVPRHGLFDLKLWLPLSTQDGFGLRLHDVSLAPSWCTTATTDGRAKAASPRKLAVQRQVGYVTILGGLTYIVASLTSNVVFLGVARQFLANDFGWSGFNSTGVHAFVANTLNRRLLLSTSQDVDLSALEIADADVLYNGTVTVIESSAGAARRQLMVATIDDAIRGLRDMDPCMLPWMATQYCWLDLNRTWALASTMARQERCSQTTDNGALYLEAPLRNCRDWGAWDFCWGAAFASGVGNYLRTSTTGRAWLAAVRTNYLSVAAEGEHWRHRGLRRFNLQWQNYKAIGLIDVFTITSALGYESPLTLTRIPATTHIHQQTSLRMYWTFASDLWAIATNATLVGGRSLVASSPAFAFVNVSSAQLLAQNLTLPLPLTPGLAVLESVVGPFGAVDLHYVPCPSAAIAFYDAYTRALNALLLSDAAAQAAYYSFSARSRMCAVPPELGSNATLMANGGNLMCGNDLPVEPAYYGLLSGFGAENVCHALFLETIVPSTRQLIFAVVGHGTTDGDTGGICAVDACAGASCAADYDAIVAFVAAFAPAFTGLNAASAFTAVRATGVQAIQYYTATTDAATQLYRIDLLTPLEPAWSFFGWCYVFEWVVGAREVVSFQGDVGVVTAMSVYTTPMRASPNAVEIPVSFSSAVLGCTVYITWLLISVAGLVGLYAIRHKGRLEGANLFEINRIAGHVWAGRTFLCVRSITAIWILNTAPLELDLVGRVTRLMSPPRPWYDTILAASEATWLVYALNDLLSCITQQYTTYYAFKSSLSTWCIVVLWSFLVPLSYSAQLRRTCSYVDMDAALTCVSGTIDIGCIAFWYAVERVLSPRLPPTSVHSLLLSAHSLYMLDFRDWCVGGEYFLDKTSAVMAGLLSVEYNDCLYILDIKTWRVFMTSIPHEFAATHPCYHWSIPLSRI</sequence>
<protein>
    <submittedName>
        <fullName evidence="2">Uncharacterized protein</fullName>
    </submittedName>
</protein>
<evidence type="ECO:0000256" key="1">
    <source>
        <dbReference type="SAM" id="Phobius"/>
    </source>
</evidence>
<evidence type="ECO:0000313" key="2">
    <source>
        <dbReference type="EMBL" id="OQR93343.1"/>
    </source>
</evidence>
<proteinExistence type="predicted"/>
<keyword evidence="3" id="KW-1185">Reference proteome</keyword>
<feature type="transmembrane region" description="Helical" evidence="1">
    <location>
        <begin position="1610"/>
        <end position="1630"/>
    </location>
</feature>
<keyword evidence="1" id="KW-1133">Transmembrane helix</keyword>
<gene>
    <name evidence="2" type="ORF">ACHHYP_02627</name>
</gene>
<feature type="transmembrane region" description="Helical" evidence="1">
    <location>
        <begin position="1454"/>
        <end position="1478"/>
    </location>
</feature>
<comment type="caution">
    <text evidence="2">The sequence shown here is derived from an EMBL/GenBank/DDBJ whole genome shotgun (WGS) entry which is preliminary data.</text>
</comment>
<feature type="transmembrane region" description="Helical" evidence="1">
    <location>
        <begin position="573"/>
        <end position="597"/>
    </location>
</feature>
<dbReference type="OrthoDB" id="78936at2759"/>
<feature type="transmembrane region" description="Helical" evidence="1">
    <location>
        <begin position="745"/>
        <end position="767"/>
    </location>
</feature>
<feature type="transmembrane region" description="Helical" evidence="1">
    <location>
        <begin position="657"/>
        <end position="674"/>
    </location>
</feature>
<dbReference type="Proteomes" id="UP000243579">
    <property type="component" value="Unassembled WGS sequence"/>
</dbReference>
<reference evidence="2 3" key="1">
    <citation type="journal article" date="2014" name="Genome Biol. Evol.">
        <title>The secreted proteins of Achlya hypogyna and Thraustotheca clavata identify the ancestral oomycete secretome and reveal gene acquisitions by horizontal gene transfer.</title>
        <authorList>
            <person name="Misner I."/>
            <person name="Blouin N."/>
            <person name="Leonard G."/>
            <person name="Richards T.A."/>
            <person name="Lane C.E."/>
        </authorList>
    </citation>
    <scope>NUCLEOTIDE SEQUENCE [LARGE SCALE GENOMIC DNA]</scope>
    <source>
        <strain evidence="2 3">ATCC 48635</strain>
    </source>
</reference>
<organism evidence="2 3">
    <name type="scientific">Achlya hypogyna</name>
    <name type="common">Oomycete</name>
    <name type="synonym">Protoachlya hypogyna</name>
    <dbReference type="NCBI Taxonomy" id="1202772"/>
    <lineage>
        <taxon>Eukaryota</taxon>
        <taxon>Sar</taxon>
        <taxon>Stramenopiles</taxon>
        <taxon>Oomycota</taxon>
        <taxon>Saprolegniomycetes</taxon>
        <taxon>Saprolegniales</taxon>
        <taxon>Achlyaceae</taxon>
        <taxon>Achlya</taxon>
    </lineage>
</organism>
<evidence type="ECO:0000313" key="3">
    <source>
        <dbReference type="Proteomes" id="UP000243579"/>
    </source>
</evidence>
<name>A0A1V9Z5P9_ACHHY</name>
<accession>A0A1V9Z5P9</accession>
<dbReference type="STRING" id="1202772.A0A1V9Z5P9"/>
<keyword evidence="1" id="KW-0812">Transmembrane</keyword>
<dbReference type="EMBL" id="JNBR01000413">
    <property type="protein sequence ID" value="OQR93343.1"/>
    <property type="molecule type" value="Genomic_DNA"/>
</dbReference>